<proteinExistence type="predicted"/>
<gene>
    <name evidence="1" type="ORF">IWH25_15560</name>
</gene>
<protein>
    <submittedName>
        <fullName evidence="1">ParD-like family protein</fullName>
    </submittedName>
</protein>
<name>A0A974PXD3_9RHOO</name>
<organism evidence="1 2">
    <name type="scientific">Azospira restricta</name>
    <dbReference type="NCBI Taxonomy" id="404405"/>
    <lineage>
        <taxon>Bacteria</taxon>
        <taxon>Pseudomonadati</taxon>
        <taxon>Pseudomonadota</taxon>
        <taxon>Betaproteobacteria</taxon>
        <taxon>Rhodocyclales</taxon>
        <taxon>Rhodocyclaceae</taxon>
        <taxon>Azospira</taxon>
    </lineage>
</organism>
<sequence>MGMPVRIDDTLYEQAKAQAQAERRTIAGQIEFWAMVGKAALDNPDLPIDFVRDLLVARAEGPSLATPFVPEGRRDAR</sequence>
<evidence type="ECO:0000313" key="1">
    <source>
        <dbReference type="EMBL" id="QRJ63150.1"/>
    </source>
</evidence>
<keyword evidence="2" id="KW-1185">Reference proteome</keyword>
<dbReference type="AlphaFoldDB" id="A0A974PXD3"/>
<dbReference type="Pfam" id="PF11903">
    <property type="entry name" value="ParD_like"/>
    <property type="match status" value="1"/>
</dbReference>
<dbReference type="InterPro" id="IPR021831">
    <property type="entry name" value="ParD-like"/>
</dbReference>
<evidence type="ECO:0000313" key="2">
    <source>
        <dbReference type="Proteomes" id="UP000663444"/>
    </source>
</evidence>
<dbReference type="KEGG" id="ares:IWH25_15560"/>
<accession>A0A974PXD3</accession>
<dbReference type="Proteomes" id="UP000663444">
    <property type="component" value="Chromosome"/>
</dbReference>
<reference evidence="1" key="1">
    <citation type="submission" date="2020-11" db="EMBL/GenBank/DDBJ databases">
        <title>Azospira restricta DSM 18626 genome sequence.</title>
        <authorList>
            <person name="Moe W.M."/>
        </authorList>
    </citation>
    <scope>NUCLEOTIDE SEQUENCE</scope>
    <source>
        <strain evidence="1">DSM 18626</strain>
    </source>
</reference>
<dbReference type="RefSeq" id="WP_238998926.1">
    <property type="nucleotide sequence ID" value="NZ_CP064781.1"/>
</dbReference>
<dbReference type="EMBL" id="CP064781">
    <property type="protein sequence ID" value="QRJ63150.1"/>
    <property type="molecule type" value="Genomic_DNA"/>
</dbReference>